<evidence type="ECO:0000256" key="7">
    <source>
        <dbReference type="ARBA" id="ARBA00023049"/>
    </source>
</evidence>
<comment type="caution">
    <text evidence="9">The sequence shown here is derived from an EMBL/GenBank/DDBJ whole genome shotgun (WGS) entry which is preliminary data.</text>
</comment>
<evidence type="ECO:0000256" key="5">
    <source>
        <dbReference type="ARBA" id="ARBA00022801"/>
    </source>
</evidence>
<dbReference type="EMBL" id="VUJU01005253">
    <property type="protein sequence ID" value="KAF0751792.1"/>
    <property type="molecule type" value="Genomic_DNA"/>
</dbReference>
<evidence type="ECO:0000256" key="3">
    <source>
        <dbReference type="ARBA" id="ARBA00022670"/>
    </source>
</evidence>
<keyword evidence="5" id="KW-0378">Hydrolase</keyword>
<dbReference type="PANTHER" id="PTHR43690:SF18">
    <property type="entry name" value="INSULIN-DEGRADING ENZYME-RELATED"/>
    <property type="match status" value="1"/>
</dbReference>
<dbReference type="GO" id="GO:0051603">
    <property type="term" value="P:proteolysis involved in protein catabolic process"/>
    <property type="evidence" value="ECO:0007669"/>
    <property type="project" value="TreeGrafter"/>
</dbReference>
<dbReference type="GO" id="GO:0043171">
    <property type="term" value="P:peptide catabolic process"/>
    <property type="evidence" value="ECO:0007669"/>
    <property type="project" value="TreeGrafter"/>
</dbReference>
<evidence type="ECO:0000259" key="8">
    <source>
        <dbReference type="Pfam" id="PF00675"/>
    </source>
</evidence>
<evidence type="ECO:0000313" key="10">
    <source>
        <dbReference type="Proteomes" id="UP000478052"/>
    </source>
</evidence>
<keyword evidence="4" id="KW-0479">Metal-binding</keyword>
<dbReference type="FunFam" id="3.30.830.10:FF:000012">
    <property type="entry name" value="Protease 3"/>
    <property type="match status" value="1"/>
</dbReference>
<dbReference type="GO" id="GO:0004222">
    <property type="term" value="F:metalloendopeptidase activity"/>
    <property type="evidence" value="ECO:0007669"/>
    <property type="project" value="InterPro"/>
</dbReference>
<dbReference type="GO" id="GO:0005739">
    <property type="term" value="C:mitochondrion"/>
    <property type="evidence" value="ECO:0007669"/>
    <property type="project" value="TreeGrafter"/>
</dbReference>
<comment type="similarity">
    <text evidence="2">Belongs to the peptidase M16 family.</text>
</comment>
<dbReference type="Proteomes" id="UP000478052">
    <property type="component" value="Unassembled WGS sequence"/>
</dbReference>
<gene>
    <name evidence="9" type="ORF">FWK35_00013743</name>
</gene>
<keyword evidence="10" id="KW-1185">Reference proteome</keyword>
<organism evidence="9 10">
    <name type="scientific">Aphis craccivora</name>
    <name type="common">Cowpea aphid</name>
    <dbReference type="NCBI Taxonomy" id="307492"/>
    <lineage>
        <taxon>Eukaryota</taxon>
        <taxon>Metazoa</taxon>
        <taxon>Ecdysozoa</taxon>
        <taxon>Arthropoda</taxon>
        <taxon>Hexapoda</taxon>
        <taxon>Insecta</taxon>
        <taxon>Pterygota</taxon>
        <taxon>Neoptera</taxon>
        <taxon>Paraneoptera</taxon>
        <taxon>Hemiptera</taxon>
        <taxon>Sternorrhyncha</taxon>
        <taxon>Aphidomorpha</taxon>
        <taxon>Aphidoidea</taxon>
        <taxon>Aphididae</taxon>
        <taxon>Aphidini</taxon>
        <taxon>Aphis</taxon>
        <taxon>Aphis</taxon>
    </lineage>
</organism>
<evidence type="ECO:0000313" key="9">
    <source>
        <dbReference type="EMBL" id="KAF0751792.1"/>
    </source>
</evidence>
<dbReference type="PANTHER" id="PTHR43690">
    <property type="entry name" value="NARDILYSIN"/>
    <property type="match status" value="1"/>
</dbReference>
<accession>A0A6G0Y9I6</accession>
<keyword evidence="7" id="KW-0482">Metalloprotease</keyword>
<keyword evidence="6" id="KW-0862">Zinc</keyword>
<keyword evidence="3" id="KW-0645">Protease</keyword>
<dbReference type="AlphaFoldDB" id="A0A6G0Y9I6"/>
<feature type="domain" description="Peptidase M16 N-terminal" evidence="8">
    <location>
        <begin position="46"/>
        <end position="182"/>
    </location>
</feature>
<proteinExistence type="inferred from homology"/>
<dbReference type="GO" id="GO:0005829">
    <property type="term" value="C:cytosol"/>
    <property type="evidence" value="ECO:0007669"/>
    <property type="project" value="TreeGrafter"/>
</dbReference>
<dbReference type="Pfam" id="PF00675">
    <property type="entry name" value="Peptidase_M16"/>
    <property type="match status" value="1"/>
</dbReference>
<dbReference type="PROSITE" id="PS00143">
    <property type="entry name" value="INSULINASE"/>
    <property type="match status" value="1"/>
</dbReference>
<evidence type="ECO:0000256" key="2">
    <source>
        <dbReference type="ARBA" id="ARBA00007261"/>
    </source>
</evidence>
<comment type="cofactor">
    <cofactor evidence="1">
        <name>Zn(2+)</name>
        <dbReference type="ChEBI" id="CHEBI:29105"/>
    </cofactor>
</comment>
<sequence length="198" mass="22403">MSFLIQLRKIFTIMSEPIKQRYDDIRKSSSDSRNYRGLKLSNDLTVLLINDPNTDISAASLSVAVGNLSNPKNIPGLAHLCEHMLFMGTKKYPNENEFSQFVTQNGGNYSACTAMDHTNYHCSSNTDSLRPLLDRFSRFFSEPLFTPSTVEREINAVNSEHNKNKVIDSCRLGQLKRSMADPNHPFNMFKTGTLFLVT</sequence>
<dbReference type="SUPFAM" id="SSF63411">
    <property type="entry name" value="LuxS/MPP-like metallohydrolase"/>
    <property type="match status" value="1"/>
</dbReference>
<evidence type="ECO:0000256" key="4">
    <source>
        <dbReference type="ARBA" id="ARBA00022723"/>
    </source>
</evidence>
<dbReference type="InterPro" id="IPR011765">
    <property type="entry name" value="Pept_M16_N"/>
</dbReference>
<dbReference type="InterPro" id="IPR011249">
    <property type="entry name" value="Metalloenz_LuxS/M16"/>
</dbReference>
<dbReference type="GO" id="GO:0046872">
    <property type="term" value="F:metal ion binding"/>
    <property type="evidence" value="ECO:0007669"/>
    <property type="project" value="UniProtKB-KW"/>
</dbReference>
<dbReference type="OrthoDB" id="952271at2759"/>
<name>A0A6G0Y9I6_APHCR</name>
<dbReference type="InterPro" id="IPR050626">
    <property type="entry name" value="Peptidase_M16"/>
</dbReference>
<dbReference type="Gene3D" id="3.30.830.10">
    <property type="entry name" value="Metalloenzyme, LuxS/M16 peptidase-like"/>
    <property type="match status" value="1"/>
</dbReference>
<evidence type="ECO:0000256" key="1">
    <source>
        <dbReference type="ARBA" id="ARBA00001947"/>
    </source>
</evidence>
<evidence type="ECO:0000256" key="6">
    <source>
        <dbReference type="ARBA" id="ARBA00022833"/>
    </source>
</evidence>
<dbReference type="InterPro" id="IPR001431">
    <property type="entry name" value="Pept_M16_Zn_BS"/>
</dbReference>
<reference evidence="9 10" key="1">
    <citation type="submission" date="2019-08" db="EMBL/GenBank/DDBJ databases">
        <title>Whole genome of Aphis craccivora.</title>
        <authorList>
            <person name="Voronova N.V."/>
            <person name="Shulinski R.S."/>
            <person name="Bandarenka Y.V."/>
            <person name="Zhorov D.G."/>
            <person name="Warner D."/>
        </authorList>
    </citation>
    <scope>NUCLEOTIDE SEQUENCE [LARGE SCALE GENOMIC DNA]</scope>
    <source>
        <strain evidence="9">180601</strain>
        <tissue evidence="9">Whole Body</tissue>
    </source>
</reference>
<protein>
    <recommendedName>
        <fullName evidence="8">Peptidase M16 N-terminal domain-containing protein</fullName>
    </recommendedName>
</protein>